<keyword evidence="2" id="KW-0479">Metal-binding</keyword>
<dbReference type="GO" id="GO:0006281">
    <property type="term" value="P:DNA repair"/>
    <property type="evidence" value="ECO:0007669"/>
    <property type="project" value="TreeGrafter"/>
</dbReference>
<organism evidence="9">
    <name type="scientific">Rhizophora mucronata</name>
    <name type="common">Asiatic mangrove</name>
    <dbReference type="NCBI Taxonomy" id="61149"/>
    <lineage>
        <taxon>Eukaryota</taxon>
        <taxon>Viridiplantae</taxon>
        <taxon>Streptophyta</taxon>
        <taxon>Embryophyta</taxon>
        <taxon>Tracheophyta</taxon>
        <taxon>Spermatophyta</taxon>
        <taxon>Magnoliopsida</taxon>
        <taxon>eudicotyledons</taxon>
        <taxon>Gunneridae</taxon>
        <taxon>Pentapetalae</taxon>
        <taxon>rosids</taxon>
        <taxon>fabids</taxon>
        <taxon>Malpighiales</taxon>
        <taxon>Rhizophoraceae</taxon>
        <taxon>Rhizophora</taxon>
    </lineage>
</organism>
<dbReference type="InterPro" id="IPR012763">
    <property type="entry name" value="DNA_pol_III_sug/sutau_N"/>
</dbReference>
<evidence type="ECO:0000256" key="4">
    <source>
        <dbReference type="ARBA" id="ARBA00022833"/>
    </source>
</evidence>
<keyword evidence="3" id="KW-0547">Nucleotide-binding</keyword>
<dbReference type="PANTHER" id="PTHR11669">
    <property type="entry name" value="REPLICATION FACTOR C / DNA POLYMERASE III GAMMA-TAU SUBUNIT"/>
    <property type="match status" value="1"/>
</dbReference>
<dbReference type="FunFam" id="1.10.8.60:FF:000013">
    <property type="entry name" value="DNA polymerase III subunit gamma/tau"/>
    <property type="match status" value="1"/>
</dbReference>
<dbReference type="Pfam" id="PF23007">
    <property type="entry name" value="DnaA_N-like_STI"/>
    <property type="match status" value="1"/>
</dbReference>
<dbReference type="InterPro" id="IPR050238">
    <property type="entry name" value="DNA_Rep/Repair_Clamp_Loader"/>
</dbReference>
<dbReference type="SUPFAM" id="SSF48019">
    <property type="entry name" value="post-AAA+ oligomerization domain-like"/>
    <property type="match status" value="1"/>
</dbReference>
<dbReference type="GO" id="GO:0009360">
    <property type="term" value="C:DNA polymerase III complex"/>
    <property type="evidence" value="ECO:0007669"/>
    <property type="project" value="InterPro"/>
</dbReference>
<dbReference type="Gene3D" id="3.40.50.300">
    <property type="entry name" value="P-loop containing nucleotide triphosphate hydrolases"/>
    <property type="match status" value="1"/>
</dbReference>
<dbReference type="EMBL" id="GGEC01015737">
    <property type="protein sequence ID" value="MBW96220.1"/>
    <property type="molecule type" value="Transcribed_RNA"/>
</dbReference>
<dbReference type="AlphaFoldDB" id="A0A2P2JRZ6"/>
<evidence type="ECO:0000259" key="7">
    <source>
        <dbReference type="Pfam" id="PF22608"/>
    </source>
</evidence>
<keyword evidence="4" id="KW-0862">Zinc</keyword>
<feature type="domain" description="STICHEL DnaA-N-like alpha-beta" evidence="8">
    <location>
        <begin position="701"/>
        <end position="782"/>
    </location>
</feature>
<proteinExistence type="inferred from homology"/>
<evidence type="ECO:0000256" key="1">
    <source>
        <dbReference type="ARBA" id="ARBA00006360"/>
    </source>
</evidence>
<dbReference type="GO" id="GO:0003689">
    <property type="term" value="F:DNA clamp loader activity"/>
    <property type="evidence" value="ECO:0007669"/>
    <property type="project" value="TreeGrafter"/>
</dbReference>
<dbReference type="GO" id="GO:0005524">
    <property type="term" value="F:ATP binding"/>
    <property type="evidence" value="ECO:0007669"/>
    <property type="project" value="UniProtKB-KW"/>
</dbReference>
<dbReference type="Pfam" id="PF22608">
    <property type="entry name" value="DNAX_ATPase_lid"/>
    <property type="match status" value="1"/>
</dbReference>
<dbReference type="GO" id="GO:0003887">
    <property type="term" value="F:DNA-directed DNA polymerase activity"/>
    <property type="evidence" value="ECO:0007669"/>
    <property type="project" value="InterPro"/>
</dbReference>
<dbReference type="InterPro" id="IPR054506">
    <property type="entry name" value="DnaA_N-like_STI"/>
</dbReference>
<evidence type="ECO:0000256" key="5">
    <source>
        <dbReference type="ARBA" id="ARBA00022840"/>
    </source>
</evidence>
<dbReference type="EMBL" id="GGEC01015739">
    <property type="protein sequence ID" value="MBW96222.1"/>
    <property type="molecule type" value="Transcribed_RNA"/>
</dbReference>
<dbReference type="CDD" id="cd18137">
    <property type="entry name" value="HLD_clamp_pol_III_gamma_tau"/>
    <property type="match status" value="1"/>
</dbReference>
<reference evidence="9" key="1">
    <citation type="submission" date="2018-02" db="EMBL/GenBank/DDBJ databases">
        <title>Rhizophora mucronata_Transcriptome.</title>
        <authorList>
            <person name="Meera S.P."/>
            <person name="Sreeshan A."/>
            <person name="Augustine A."/>
        </authorList>
    </citation>
    <scope>NUCLEOTIDE SEQUENCE</scope>
    <source>
        <tissue evidence="9">Leaf</tissue>
    </source>
</reference>
<dbReference type="InterPro" id="IPR008921">
    <property type="entry name" value="DNA_pol3_clamp-load_cplx_C"/>
</dbReference>
<dbReference type="NCBIfam" id="TIGR02397">
    <property type="entry name" value="dnaX_nterm"/>
    <property type="match status" value="1"/>
</dbReference>
<dbReference type="Gene3D" id="1.10.8.60">
    <property type="match status" value="1"/>
</dbReference>
<dbReference type="PANTHER" id="PTHR11669:SF0">
    <property type="entry name" value="PROTEIN STICHEL-LIKE 2"/>
    <property type="match status" value="1"/>
</dbReference>
<dbReference type="SUPFAM" id="SSF52540">
    <property type="entry name" value="P-loop containing nucleoside triphosphate hydrolases"/>
    <property type="match status" value="1"/>
</dbReference>
<evidence type="ECO:0000259" key="8">
    <source>
        <dbReference type="Pfam" id="PF23007"/>
    </source>
</evidence>
<comment type="similarity">
    <text evidence="1">Belongs to the DnaX/STICHEL family.</text>
</comment>
<evidence type="ECO:0000256" key="3">
    <source>
        <dbReference type="ARBA" id="ARBA00022741"/>
    </source>
</evidence>
<dbReference type="GO" id="GO:0005663">
    <property type="term" value="C:DNA replication factor C complex"/>
    <property type="evidence" value="ECO:0007669"/>
    <property type="project" value="TreeGrafter"/>
</dbReference>
<keyword evidence="5" id="KW-0067">ATP-binding</keyword>
<evidence type="ECO:0000313" key="9">
    <source>
        <dbReference type="EMBL" id="MBW96222.1"/>
    </source>
</evidence>
<dbReference type="InterPro" id="IPR045085">
    <property type="entry name" value="HLD_clamp_pol_III_gamma_tau"/>
</dbReference>
<evidence type="ECO:0000256" key="2">
    <source>
        <dbReference type="ARBA" id="ARBA00022723"/>
    </source>
</evidence>
<dbReference type="InterPro" id="IPR027417">
    <property type="entry name" value="P-loop_NTPase"/>
</dbReference>
<sequence>MTEGRRHSVDIPISRTLIALRRVRSLRDPSTNSMSKFSALLENANWETNSANEISLQFTNGWQGGNSDCKGLSGLKQLNGPRREQADDFKLQCDLGKQNCRLVSCENSGKADDIADPVRTGRAEGLDISSLNQEDIHGNEPLKICYGNHMDQRLDEMCIHNAEIVDSTSEPIAESPQVDGLNQSVLRLKFRSQNKIKSCGMVGDVMSSVGSPCTSISDALSSRSVSLYAKEKNDFVGQNDCGCGISCCWARTPKFRGSNSCFDAEGHPLLSRDVADTTPHGQMSWKNTLNEIPRSLSQKYRPKFFDEMVGQDAVAKSLLCAISRGRITSLYLFHGPRGTGKTSASRIFAAALNCLLLRENKPCGLCRECVLFFSGRSKDVKEVDSVRINRPERIRSILKNATIPPVSARFRVFIVDECHLLHGETWATIVNSLDNLPQYVVFVIITPDLDKLPRSAVTRSQRYHFPKIKDGNIATRLRNICVEERLDFDQAALDFIAAKSNGSLRDAEMMLEQLSLLGKRITISLAHELIGVVSDDELLDLLDLALSSDTSNTVIRARELMKSRIDPIQLVSQLANLIMDILAGNWNEDGSKVQRKFSRRHASDTDLQRLNHALKILSETEKQLRASKSQSIWLTVALLQLSNVEPSSLDSNDSKSPFRNAHDRDKDGHFCCTSFKQESIKHVVPCSCDYSKLCSKGMLGDAKETLESVWKRATELCQSNSLRNFLQKQGRLSSIHFDKDFAVAELEFHHPDCASKAEKSWKMIASSLQSILGCNIEVRINLVLCSPMSKCAMLRKLSFGLFSCSRRMQPKSQSPAECISDSEYSDHVSEKPMIKNQAVSNCPSGCGSHMPHRCYPREESMNSLRDSEGNVLCIKKTLSHRSLQDTSTTPGCVADCSNGKGNNPQFETFCSDDVKDQSHCFPRALRPQRKSRSSDVSQVICIGNEQEKSLALSFPGENSFETYVSVNDSIAVDGNNCTNSRSEDDLRDNSVALCWRTPMSLGKKLILPRLCVHV</sequence>
<dbReference type="GO" id="GO:0003677">
    <property type="term" value="F:DNA binding"/>
    <property type="evidence" value="ECO:0007669"/>
    <property type="project" value="InterPro"/>
</dbReference>
<dbReference type="Gene3D" id="1.20.272.10">
    <property type="match status" value="1"/>
</dbReference>
<keyword evidence="6" id="KW-0175">Coiled coil</keyword>
<feature type="domain" description="DNA polymerase III subunit gamma/tau helical lid" evidence="7">
    <location>
        <begin position="473"/>
        <end position="513"/>
    </location>
</feature>
<dbReference type="Pfam" id="PF13177">
    <property type="entry name" value="DNA_pol3_delta2"/>
    <property type="match status" value="1"/>
</dbReference>
<accession>A0A2P2JRZ6</accession>
<dbReference type="GO" id="GO:0006261">
    <property type="term" value="P:DNA-templated DNA replication"/>
    <property type="evidence" value="ECO:0007669"/>
    <property type="project" value="TreeGrafter"/>
</dbReference>
<protein>
    <submittedName>
        <fullName evidence="9">Uncharacterized protein MANES_06G113300</fullName>
    </submittedName>
</protein>
<name>A0A2P2JRZ6_RHIMU</name>
<evidence type="ECO:0000256" key="6">
    <source>
        <dbReference type="ARBA" id="ARBA00023054"/>
    </source>
</evidence>
<dbReference type="GO" id="GO:0046872">
    <property type="term" value="F:metal ion binding"/>
    <property type="evidence" value="ECO:0007669"/>
    <property type="project" value="UniProtKB-KW"/>
</dbReference>